<evidence type="ECO:0000313" key="2">
    <source>
        <dbReference type="EMBL" id="RPD41001.1"/>
    </source>
</evidence>
<dbReference type="OrthoDB" id="978343at2"/>
<dbReference type="RefSeq" id="WP_120516698.1">
    <property type="nucleotide sequence ID" value="NZ_QXZY01000007.1"/>
</dbReference>
<protein>
    <recommendedName>
        <fullName evidence="4">Lipoprotein</fullName>
    </recommendedName>
</protein>
<evidence type="ECO:0000256" key="1">
    <source>
        <dbReference type="SAM" id="SignalP"/>
    </source>
</evidence>
<keyword evidence="1" id="KW-0732">Signal</keyword>
<evidence type="ECO:0000313" key="3">
    <source>
        <dbReference type="Proteomes" id="UP000279089"/>
    </source>
</evidence>
<accession>A0A3N4MBK5</accession>
<dbReference type="PROSITE" id="PS51257">
    <property type="entry name" value="PROKAR_LIPOPROTEIN"/>
    <property type="match status" value="1"/>
</dbReference>
<proteinExistence type="predicted"/>
<name>A0A3N4MBK5_9BACT</name>
<dbReference type="EMBL" id="RMBX01000006">
    <property type="protein sequence ID" value="RPD41001.1"/>
    <property type="molecule type" value="Genomic_DNA"/>
</dbReference>
<keyword evidence="3" id="KW-1185">Reference proteome</keyword>
<feature type="signal peptide" evidence="1">
    <location>
        <begin position="1"/>
        <end position="21"/>
    </location>
</feature>
<dbReference type="AlphaFoldDB" id="A0A3N4MBK5"/>
<comment type="caution">
    <text evidence="2">The sequence shown here is derived from an EMBL/GenBank/DDBJ whole genome shotgun (WGS) entry which is preliminary data.</text>
</comment>
<evidence type="ECO:0008006" key="4">
    <source>
        <dbReference type="Google" id="ProtNLM"/>
    </source>
</evidence>
<sequence length="289" mass="31011">MSKNLLLSGCLVALSIFSACSKNEDSAEGKGPKLIFKYKFDPNQERLGNLGQPVSVPAGNAAQSPTFRAMSSHYLELAPTALTALGKGAVLYRHEETTKGGETAIDFASAKQAGDGEVFYEVPLKDVPAGRYEYLRVSLAYQNYDIRFSALGQEWTGSLASFIGFNSYITSYKIKDSTLSVNANRKQGYWALETKYSVVSGQAPAGATTVPNPIAATSPIPPGSCVVTGPFNAALQITGQEKQDIVITVSLSVNKSFEWQDTNGNGKYDPLEGEKVVDMGVRGLKPMVN</sequence>
<dbReference type="Proteomes" id="UP000279089">
    <property type="component" value="Unassembled WGS sequence"/>
</dbReference>
<reference evidence="3" key="1">
    <citation type="submission" date="2018-11" db="EMBL/GenBank/DDBJ databases">
        <title>Chitinophaga lutea sp.nov., isolate from arsenic contaminated soil.</title>
        <authorList>
            <person name="Zong Y."/>
        </authorList>
    </citation>
    <scope>NUCLEOTIDE SEQUENCE [LARGE SCALE GENOMIC DNA]</scope>
    <source>
        <strain evidence="3">YLT18</strain>
    </source>
</reference>
<organism evidence="2 3">
    <name type="scientific">Chitinophaga barathri</name>
    <dbReference type="NCBI Taxonomy" id="1647451"/>
    <lineage>
        <taxon>Bacteria</taxon>
        <taxon>Pseudomonadati</taxon>
        <taxon>Bacteroidota</taxon>
        <taxon>Chitinophagia</taxon>
        <taxon>Chitinophagales</taxon>
        <taxon>Chitinophagaceae</taxon>
        <taxon>Chitinophaga</taxon>
    </lineage>
</organism>
<gene>
    <name evidence="2" type="ORF">EG028_13380</name>
</gene>
<feature type="chain" id="PRO_5018073862" description="Lipoprotein" evidence="1">
    <location>
        <begin position="22"/>
        <end position="289"/>
    </location>
</feature>